<evidence type="ECO:0000256" key="2">
    <source>
        <dbReference type="ARBA" id="ARBA00005615"/>
    </source>
</evidence>
<keyword evidence="5 7" id="KW-0378">Hydrolase</keyword>
<dbReference type="SUPFAM" id="SSF48208">
    <property type="entry name" value="Six-hairpin glycosidases"/>
    <property type="match status" value="1"/>
</dbReference>
<dbReference type="InterPro" id="IPR008928">
    <property type="entry name" value="6-hairpin_glycosidase_sf"/>
</dbReference>
<protein>
    <recommendedName>
        <fullName evidence="4 7">Trehalase</fullName>
        <ecNumber evidence="3 7">3.2.1.28</ecNumber>
    </recommendedName>
    <alternativeName>
        <fullName evidence="7">Alpha-trehalose glucohydrolase</fullName>
    </alternativeName>
</protein>
<sequence length="371" mass="42199">MNKDNGPIPTSPLFALINKDSYGSVNRGNKFGINSEDCYKEIKGGAESGWDFSSRWIFDPQGGFDSNLTHIQTRRVIPVDLNAYLCKAFDELSRFYFKLGDATKSAKWKERSTTWRKSIELVLYDKEDGIWYDYDVVLSKPRKAFYPSNFAPLWTQSYQPMLAKEYGSKAAKYFKNQGMNNFKGGIPTSLKQSGEQWDYPNAWPPLQELVILGLQKTGEGEAQQEAETFAKRWIDGNIRGYNQNNEMFEKYDAIMSGQYGGGGGVHGANGVRVDQRGGAIANRRVLREKRSRGLHTEVFKELKQNRILNMRSDRIGRDIIFHKPYRVIVPKEGEDSHIPIQQNGTTWYTDGSKTEQSTGAGATKEIPRLRN</sequence>
<dbReference type="PROSITE" id="PS00928">
    <property type="entry name" value="TREHALASE_2"/>
    <property type="match status" value="1"/>
</dbReference>
<dbReference type="InterPro" id="IPR001661">
    <property type="entry name" value="Glyco_hydro_37"/>
</dbReference>
<feature type="region of interest" description="Disordered" evidence="8">
    <location>
        <begin position="336"/>
        <end position="371"/>
    </location>
</feature>
<evidence type="ECO:0000256" key="7">
    <source>
        <dbReference type="RuleBase" id="RU361180"/>
    </source>
</evidence>
<dbReference type="AlphaFoldDB" id="A0AAV8YEB5"/>
<comment type="catalytic activity">
    <reaction evidence="1 7">
        <text>alpha,alpha-trehalose + H2O = alpha-D-glucose + beta-D-glucose</text>
        <dbReference type="Rhea" id="RHEA:32675"/>
        <dbReference type="ChEBI" id="CHEBI:15377"/>
        <dbReference type="ChEBI" id="CHEBI:15903"/>
        <dbReference type="ChEBI" id="CHEBI:16551"/>
        <dbReference type="ChEBI" id="CHEBI:17925"/>
        <dbReference type="EC" id="3.2.1.28"/>
    </reaction>
</comment>
<comment type="caution">
    <text evidence="9">The sequence shown here is derived from an EMBL/GenBank/DDBJ whole genome shotgun (WGS) entry which is preliminary data.</text>
</comment>
<keyword evidence="10" id="KW-1185">Reference proteome</keyword>
<reference evidence="9" key="1">
    <citation type="journal article" date="2023" name="Insect Mol. Biol.">
        <title>Genome sequencing provides insights into the evolution of gene families encoding plant cell wall-degrading enzymes in longhorned beetles.</title>
        <authorList>
            <person name="Shin N.R."/>
            <person name="Okamura Y."/>
            <person name="Kirsch R."/>
            <person name="Pauchet Y."/>
        </authorList>
    </citation>
    <scope>NUCLEOTIDE SEQUENCE</scope>
    <source>
        <strain evidence="9">AMC_N1</strain>
    </source>
</reference>
<name>A0AAV8YEB5_9CUCU</name>
<evidence type="ECO:0000256" key="1">
    <source>
        <dbReference type="ARBA" id="ARBA00001576"/>
    </source>
</evidence>
<evidence type="ECO:0000256" key="3">
    <source>
        <dbReference type="ARBA" id="ARBA00012757"/>
    </source>
</evidence>
<evidence type="ECO:0000313" key="10">
    <source>
        <dbReference type="Proteomes" id="UP001162162"/>
    </source>
</evidence>
<dbReference type="Proteomes" id="UP001162162">
    <property type="component" value="Unassembled WGS sequence"/>
</dbReference>
<proteinExistence type="inferred from homology"/>
<accession>A0AAV8YEB5</accession>
<organism evidence="9 10">
    <name type="scientific">Aromia moschata</name>
    <dbReference type="NCBI Taxonomy" id="1265417"/>
    <lineage>
        <taxon>Eukaryota</taxon>
        <taxon>Metazoa</taxon>
        <taxon>Ecdysozoa</taxon>
        <taxon>Arthropoda</taxon>
        <taxon>Hexapoda</taxon>
        <taxon>Insecta</taxon>
        <taxon>Pterygota</taxon>
        <taxon>Neoptera</taxon>
        <taxon>Endopterygota</taxon>
        <taxon>Coleoptera</taxon>
        <taxon>Polyphaga</taxon>
        <taxon>Cucujiformia</taxon>
        <taxon>Chrysomeloidea</taxon>
        <taxon>Cerambycidae</taxon>
        <taxon>Cerambycinae</taxon>
        <taxon>Callichromatini</taxon>
        <taxon>Aromia</taxon>
    </lineage>
</organism>
<dbReference type="PANTHER" id="PTHR23403">
    <property type="entry name" value="TREHALASE"/>
    <property type="match status" value="1"/>
</dbReference>
<dbReference type="PRINTS" id="PR00744">
    <property type="entry name" value="GLHYDRLASE37"/>
</dbReference>
<evidence type="ECO:0000256" key="4">
    <source>
        <dbReference type="ARBA" id="ARBA00019905"/>
    </source>
</evidence>
<dbReference type="Pfam" id="PF01204">
    <property type="entry name" value="Trehalase"/>
    <property type="match status" value="1"/>
</dbReference>
<evidence type="ECO:0000256" key="5">
    <source>
        <dbReference type="ARBA" id="ARBA00022801"/>
    </source>
</evidence>
<dbReference type="GO" id="GO:0004555">
    <property type="term" value="F:alpha,alpha-trehalase activity"/>
    <property type="evidence" value="ECO:0007669"/>
    <property type="project" value="UniProtKB-EC"/>
</dbReference>
<feature type="compositionally biased region" description="Polar residues" evidence="8">
    <location>
        <begin position="339"/>
        <end position="360"/>
    </location>
</feature>
<dbReference type="InterPro" id="IPR012341">
    <property type="entry name" value="6hp_glycosidase-like_sf"/>
</dbReference>
<evidence type="ECO:0000313" key="9">
    <source>
        <dbReference type="EMBL" id="KAJ8949092.1"/>
    </source>
</evidence>
<dbReference type="EC" id="3.2.1.28" evidence="3 7"/>
<dbReference type="Gene3D" id="1.50.10.10">
    <property type="match status" value="1"/>
</dbReference>
<gene>
    <name evidence="9" type="ORF">NQ318_016996</name>
</gene>
<comment type="similarity">
    <text evidence="2 7">Belongs to the glycosyl hydrolase 37 family.</text>
</comment>
<evidence type="ECO:0000256" key="6">
    <source>
        <dbReference type="ARBA" id="ARBA00023295"/>
    </source>
</evidence>
<dbReference type="PANTHER" id="PTHR23403:SF1">
    <property type="entry name" value="TREHALASE"/>
    <property type="match status" value="1"/>
</dbReference>
<evidence type="ECO:0000256" key="8">
    <source>
        <dbReference type="SAM" id="MobiDB-lite"/>
    </source>
</evidence>
<dbReference type="EMBL" id="JAPWTK010000124">
    <property type="protein sequence ID" value="KAJ8949092.1"/>
    <property type="molecule type" value="Genomic_DNA"/>
</dbReference>
<keyword evidence="6 7" id="KW-0326">Glycosidase</keyword>
<dbReference type="GO" id="GO:0005993">
    <property type="term" value="P:trehalose catabolic process"/>
    <property type="evidence" value="ECO:0007669"/>
    <property type="project" value="TreeGrafter"/>
</dbReference>
<dbReference type="InterPro" id="IPR018232">
    <property type="entry name" value="Glyco_hydro_37_CS"/>
</dbReference>